<keyword evidence="1" id="KW-0472">Membrane</keyword>
<proteinExistence type="predicted"/>
<dbReference type="Proteomes" id="UP000474630">
    <property type="component" value="Chromosome"/>
</dbReference>
<feature type="domain" description="Lipid A biosynthesis N-terminal" evidence="2">
    <location>
        <begin position="128"/>
        <end position="199"/>
    </location>
</feature>
<organism evidence="3 4">
    <name type="scientific">Draconibacterium halophilum</name>
    <dbReference type="NCBI Taxonomy" id="2706887"/>
    <lineage>
        <taxon>Bacteria</taxon>
        <taxon>Pseudomonadati</taxon>
        <taxon>Bacteroidota</taxon>
        <taxon>Bacteroidia</taxon>
        <taxon>Marinilabiliales</taxon>
        <taxon>Prolixibacteraceae</taxon>
        <taxon>Draconibacterium</taxon>
    </lineage>
</organism>
<dbReference type="AlphaFoldDB" id="A0A6C0RK07"/>
<dbReference type="EMBL" id="CP048409">
    <property type="protein sequence ID" value="QIA09571.1"/>
    <property type="molecule type" value="Genomic_DNA"/>
</dbReference>
<reference evidence="3 4" key="1">
    <citation type="submission" date="2020-02" db="EMBL/GenBank/DDBJ databases">
        <title>Genome sequencing for Draconibacterium sp. strain M1.</title>
        <authorList>
            <person name="Park S.-J."/>
        </authorList>
    </citation>
    <scope>NUCLEOTIDE SEQUENCE [LARGE SCALE GENOMIC DNA]</scope>
    <source>
        <strain evidence="3 4">M1</strain>
    </source>
</reference>
<protein>
    <submittedName>
        <fullName evidence="3">Lauroyl acyltransferase</fullName>
    </submittedName>
</protein>
<evidence type="ECO:0000259" key="2">
    <source>
        <dbReference type="SMART" id="SM01259"/>
    </source>
</evidence>
<dbReference type="RefSeq" id="WP_163348541.1">
    <property type="nucleotide sequence ID" value="NZ_CP048409.1"/>
</dbReference>
<name>A0A6C0RK07_9BACT</name>
<feature type="transmembrane region" description="Helical" evidence="1">
    <location>
        <begin position="39"/>
        <end position="57"/>
    </location>
</feature>
<keyword evidence="1" id="KW-1133">Transmembrane helix</keyword>
<keyword evidence="3" id="KW-0012">Acyltransferase</keyword>
<keyword evidence="1" id="KW-0812">Transmembrane</keyword>
<gene>
    <name evidence="3" type="ORF">G0Q07_18475</name>
</gene>
<feature type="transmembrane region" description="Helical" evidence="1">
    <location>
        <begin position="125"/>
        <end position="142"/>
    </location>
</feature>
<keyword evidence="3" id="KW-0808">Transferase</keyword>
<dbReference type="GO" id="GO:0016020">
    <property type="term" value="C:membrane"/>
    <property type="evidence" value="ECO:0007669"/>
    <property type="project" value="GOC"/>
</dbReference>
<dbReference type="GO" id="GO:0016746">
    <property type="term" value="F:acyltransferase activity"/>
    <property type="evidence" value="ECO:0007669"/>
    <property type="project" value="UniProtKB-KW"/>
</dbReference>
<dbReference type="KEGG" id="drc:G0Q07_18475"/>
<accession>A0A6C0RK07</accession>
<evidence type="ECO:0000256" key="1">
    <source>
        <dbReference type="SAM" id="Phobius"/>
    </source>
</evidence>
<evidence type="ECO:0000313" key="3">
    <source>
        <dbReference type="EMBL" id="QIA09571.1"/>
    </source>
</evidence>
<feature type="transmembrane region" description="Helical" evidence="1">
    <location>
        <begin position="87"/>
        <end position="105"/>
    </location>
</feature>
<keyword evidence="4" id="KW-1185">Reference proteome</keyword>
<dbReference type="InterPro" id="IPR011499">
    <property type="entry name" value="Lipid_A_biosynth_N"/>
</dbReference>
<dbReference type="SMART" id="SM01259">
    <property type="entry name" value="LAB_N"/>
    <property type="match status" value="2"/>
</dbReference>
<dbReference type="GO" id="GO:0008915">
    <property type="term" value="F:lipid-A-disaccharide synthase activity"/>
    <property type="evidence" value="ECO:0007669"/>
    <property type="project" value="InterPro"/>
</dbReference>
<evidence type="ECO:0000313" key="4">
    <source>
        <dbReference type="Proteomes" id="UP000474630"/>
    </source>
</evidence>
<feature type="domain" description="Lipid A biosynthesis N-terminal" evidence="2">
    <location>
        <begin position="9"/>
        <end position="80"/>
    </location>
</feature>
<sequence>MESILIIGLGFFAQGLFFIRTIAQWFKSEKEGVVISPVIYWQISLAASIMMLTYGILRHDFAIVMGQSLVYGIYIRNLQLKNVWTKMYWAIKVLALLIPTAYWVWLLTSGNFANILHNKNVSLFWMIWGTAAQVVFISRFFYQWIHSENRKESLFPLGFWIISTCGSLMIFTYSIIRLDPVLFAAHSLGLFTYIRNISLHYGKSSLFDKLNKIPVLNKVIGKVSDKIK</sequence>
<dbReference type="Pfam" id="PF07578">
    <property type="entry name" value="LAB_N"/>
    <property type="match status" value="2"/>
</dbReference>
<feature type="transmembrane region" description="Helical" evidence="1">
    <location>
        <begin position="154"/>
        <end position="176"/>
    </location>
</feature>
<dbReference type="GO" id="GO:0009245">
    <property type="term" value="P:lipid A biosynthetic process"/>
    <property type="evidence" value="ECO:0007669"/>
    <property type="project" value="InterPro"/>
</dbReference>